<keyword evidence="9 11" id="KW-0496">Mitochondrion</keyword>
<dbReference type="Proteomes" id="UP000240883">
    <property type="component" value="Unassembled WGS sequence"/>
</dbReference>
<protein>
    <recommendedName>
        <fullName evidence="11">Cytochrome b-c1 complex subunit 8</fullName>
    </recommendedName>
    <alternativeName>
        <fullName evidence="11">Complex III subunit 8</fullName>
    </alternativeName>
</protein>
<dbReference type="OrthoDB" id="6683853at2759"/>
<dbReference type="Pfam" id="PF02939">
    <property type="entry name" value="UcrQ"/>
    <property type="match status" value="1"/>
</dbReference>
<evidence type="ECO:0000256" key="10">
    <source>
        <dbReference type="ARBA" id="ARBA00023136"/>
    </source>
</evidence>
<comment type="similarity">
    <text evidence="2 11">Belongs to the UQCRQ/QCR8 family.</text>
</comment>
<keyword evidence="6 11" id="KW-0999">Mitochondrion inner membrane</keyword>
<proteinExistence type="inferred from homology"/>
<dbReference type="InterPro" id="IPR036642">
    <property type="entry name" value="Cyt_bc1_su8_sf"/>
</dbReference>
<evidence type="ECO:0000256" key="7">
    <source>
        <dbReference type="ARBA" id="ARBA00022982"/>
    </source>
</evidence>
<dbReference type="GO" id="GO:0005743">
    <property type="term" value="C:mitochondrial inner membrane"/>
    <property type="evidence" value="ECO:0007669"/>
    <property type="project" value="UniProtKB-SubCell"/>
</dbReference>
<keyword evidence="5 11" id="KW-0812">Transmembrane</keyword>
<reference evidence="12 13" key="1">
    <citation type="journal article" date="2018" name="Front. Microbiol.">
        <title>Genome-Wide Analysis of Corynespora cassiicola Leaf Fall Disease Putative Effectors.</title>
        <authorList>
            <person name="Lopez D."/>
            <person name="Ribeiro S."/>
            <person name="Label P."/>
            <person name="Fumanal B."/>
            <person name="Venisse J.S."/>
            <person name="Kohler A."/>
            <person name="de Oliveira R.R."/>
            <person name="Labutti K."/>
            <person name="Lipzen A."/>
            <person name="Lail K."/>
            <person name="Bauer D."/>
            <person name="Ohm R.A."/>
            <person name="Barry K.W."/>
            <person name="Spatafora J."/>
            <person name="Grigoriev I.V."/>
            <person name="Martin F.M."/>
            <person name="Pujade-Renaud V."/>
        </authorList>
    </citation>
    <scope>NUCLEOTIDE SEQUENCE [LARGE SCALE GENOMIC DNA]</scope>
    <source>
        <strain evidence="12 13">Philippines</strain>
    </source>
</reference>
<gene>
    <name evidence="12" type="ORF">BS50DRAFT_360588</name>
</gene>
<dbReference type="GO" id="GO:0045275">
    <property type="term" value="C:respiratory chain complex III"/>
    <property type="evidence" value="ECO:0007669"/>
    <property type="project" value="UniProtKB-UniRule"/>
</dbReference>
<dbReference type="AlphaFoldDB" id="A0A2T2NS73"/>
<dbReference type="GO" id="GO:0006122">
    <property type="term" value="P:mitochondrial electron transport, ubiquinol to cytochrome c"/>
    <property type="evidence" value="ECO:0007669"/>
    <property type="project" value="UniProtKB-UniRule"/>
</dbReference>
<keyword evidence="7 11" id="KW-0249">Electron transport</keyword>
<comment type="subunit">
    <text evidence="11">Component of the ubiquinol-cytochrome c oxidoreductase (cytochrome b-c1 complex, complex III, CIII), a multisubunit enzyme composed of 3 respiratory subunits cytochrome b, cytochrome c1 and Rieske protein, 2 core protein subunits, and additional low-molecular weight protein subunits. The complex exists as an obligatory dimer and forms supercomplexes (SCs) in the inner mitochondrial membrane with cytochrome c oxidase (complex IV, CIV).</text>
</comment>
<evidence type="ECO:0000256" key="1">
    <source>
        <dbReference type="ARBA" id="ARBA00004434"/>
    </source>
</evidence>
<organism evidence="12 13">
    <name type="scientific">Corynespora cassiicola Philippines</name>
    <dbReference type="NCBI Taxonomy" id="1448308"/>
    <lineage>
        <taxon>Eukaryota</taxon>
        <taxon>Fungi</taxon>
        <taxon>Dikarya</taxon>
        <taxon>Ascomycota</taxon>
        <taxon>Pezizomycotina</taxon>
        <taxon>Dothideomycetes</taxon>
        <taxon>Pleosporomycetidae</taxon>
        <taxon>Pleosporales</taxon>
        <taxon>Corynesporascaceae</taxon>
        <taxon>Corynespora</taxon>
    </lineage>
</organism>
<keyword evidence="10 11" id="KW-0472">Membrane</keyword>
<dbReference type="PANTHER" id="PTHR12119:SF2">
    <property type="entry name" value="CYTOCHROME B-C1 COMPLEX SUBUNIT 8"/>
    <property type="match status" value="1"/>
</dbReference>
<dbReference type="PANTHER" id="PTHR12119">
    <property type="entry name" value="UBIQUINOL-CYTOCHROME C REDUCTASE COMPLEX UBIQUINONE-BINDING PROTEIN QP-C"/>
    <property type="match status" value="1"/>
</dbReference>
<evidence type="ECO:0000256" key="6">
    <source>
        <dbReference type="ARBA" id="ARBA00022792"/>
    </source>
</evidence>
<name>A0A2T2NS73_CORCC</name>
<evidence type="ECO:0000256" key="8">
    <source>
        <dbReference type="ARBA" id="ARBA00022989"/>
    </source>
</evidence>
<keyword evidence="13" id="KW-1185">Reference proteome</keyword>
<evidence type="ECO:0000256" key="9">
    <source>
        <dbReference type="ARBA" id="ARBA00023128"/>
    </source>
</evidence>
<evidence type="ECO:0000313" key="13">
    <source>
        <dbReference type="Proteomes" id="UP000240883"/>
    </source>
</evidence>
<dbReference type="Gene3D" id="1.20.5.210">
    <property type="entry name" value="Cytochrome b-c1 complex subunit 8"/>
    <property type="match status" value="1"/>
</dbReference>
<evidence type="ECO:0000256" key="2">
    <source>
        <dbReference type="ARBA" id="ARBA00007668"/>
    </source>
</evidence>
<dbReference type="FunFam" id="1.20.5.210:FF:000001">
    <property type="entry name" value="Cytochrome b-c1 complex subunit 8"/>
    <property type="match status" value="1"/>
</dbReference>
<evidence type="ECO:0000256" key="11">
    <source>
        <dbReference type="RuleBase" id="RU368118"/>
    </source>
</evidence>
<keyword evidence="8 11" id="KW-1133">Transmembrane helix</keyword>
<dbReference type="SUPFAM" id="SSF81508">
    <property type="entry name" value="Ubiquinone-binding protein QP-C of cytochrome bc1 complex (Ubiquinol-cytochrome c reductase)"/>
    <property type="match status" value="1"/>
</dbReference>
<accession>A0A2T2NS73</accession>
<evidence type="ECO:0000313" key="12">
    <source>
        <dbReference type="EMBL" id="PSN68292.1"/>
    </source>
</evidence>
<dbReference type="InterPro" id="IPR004205">
    <property type="entry name" value="Cyt_bc1_su8"/>
</dbReference>
<feature type="transmembrane region" description="Helical" evidence="11">
    <location>
        <begin position="67"/>
        <end position="85"/>
    </location>
</feature>
<evidence type="ECO:0000256" key="5">
    <source>
        <dbReference type="ARBA" id="ARBA00022692"/>
    </source>
</evidence>
<evidence type="ECO:0000256" key="3">
    <source>
        <dbReference type="ARBA" id="ARBA00022448"/>
    </source>
</evidence>
<keyword evidence="4 11" id="KW-0679">Respiratory chain</keyword>
<comment type="function">
    <text evidence="11">Component of the ubiquinol-cytochrome c oxidoreductase, a multisubunit transmembrane complex that is part of the mitochondrial electron transport chain which drives oxidative phosphorylation. The complex plays an important role in the uptake of multiple carbon sources present in different host niches.</text>
</comment>
<dbReference type="STRING" id="1448308.A0A2T2NS73"/>
<sequence>MAGGGESTGGRVKHTYHIGGWGNPYEGGGQKGRGIIQYAMSANRQRPFVGFFTKGVWNTVRRAKNQILYVVPPFIVAYSVMHWAIERNEYLNSKAGRAEFGEDEE</sequence>
<comment type="subcellular location">
    <subcellularLocation>
        <location evidence="1 11">Mitochondrion inner membrane</location>
        <topology evidence="1 11">Single-pass membrane protein</topology>
    </subcellularLocation>
</comment>
<evidence type="ECO:0000256" key="4">
    <source>
        <dbReference type="ARBA" id="ARBA00022660"/>
    </source>
</evidence>
<dbReference type="EMBL" id="KZ678134">
    <property type="protein sequence ID" value="PSN68292.1"/>
    <property type="molecule type" value="Genomic_DNA"/>
</dbReference>
<keyword evidence="3 11" id="KW-0813">Transport</keyword>